<evidence type="ECO:0000256" key="1">
    <source>
        <dbReference type="SAM" id="MobiDB-lite"/>
    </source>
</evidence>
<evidence type="ECO:0008006" key="4">
    <source>
        <dbReference type="Google" id="ProtNLM"/>
    </source>
</evidence>
<dbReference type="RefSeq" id="WP_376996837.1">
    <property type="nucleotide sequence ID" value="NZ_JBHSLC010000041.1"/>
</dbReference>
<organism evidence="2 3">
    <name type="scientific">Azospirillum himalayense</name>
    <dbReference type="NCBI Taxonomy" id="654847"/>
    <lineage>
        <taxon>Bacteria</taxon>
        <taxon>Pseudomonadati</taxon>
        <taxon>Pseudomonadota</taxon>
        <taxon>Alphaproteobacteria</taxon>
        <taxon>Rhodospirillales</taxon>
        <taxon>Azospirillaceae</taxon>
        <taxon>Azospirillum</taxon>
    </lineage>
</organism>
<proteinExistence type="predicted"/>
<sequence>MLLTPTFAAPPLPIGTVDMQSTDLDGYYETLRRYSAFTSVYNSAGIPAASVPFALADGLPVGAGRPGGAGDDGARLRRPSCRGQPGGHPGPARGRRGGAGAHRRVLRFGPAVVAAIPAVRGACAPG</sequence>
<dbReference type="InterPro" id="IPR036928">
    <property type="entry name" value="AS_sf"/>
</dbReference>
<gene>
    <name evidence="2" type="ORF">ACFPMG_19895</name>
</gene>
<protein>
    <recommendedName>
        <fullName evidence="4">Amidase domain-containing protein</fullName>
    </recommendedName>
</protein>
<comment type="caution">
    <text evidence="2">The sequence shown here is derived from an EMBL/GenBank/DDBJ whole genome shotgun (WGS) entry which is preliminary data.</text>
</comment>
<reference evidence="3" key="1">
    <citation type="journal article" date="2019" name="Int. J. Syst. Evol. Microbiol.">
        <title>The Global Catalogue of Microorganisms (GCM) 10K type strain sequencing project: providing services to taxonomists for standard genome sequencing and annotation.</title>
        <authorList>
            <consortium name="The Broad Institute Genomics Platform"/>
            <consortium name="The Broad Institute Genome Sequencing Center for Infectious Disease"/>
            <person name="Wu L."/>
            <person name="Ma J."/>
        </authorList>
    </citation>
    <scope>NUCLEOTIDE SEQUENCE [LARGE SCALE GENOMIC DNA]</scope>
    <source>
        <strain evidence="3">CCUG 58760</strain>
    </source>
</reference>
<dbReference type="EMBL" id="JBHSLC010000041">
    <property type="protein sequence ID" value="MFC5357278.1"/>
    <property type="molecule type" value="Genomic_DNA"/>
</dbReference>
<keyword evidence="3" id="KW-1185">Reference proteome</keyword>
<name>A0ABW0GCI2_9PROT</name>
<dbReference type="SUPFAM" id="SSF75304">
    <property type="entry name" value="Amidase signature (AS) enzymes"/>
    <property type="match status" value="1"/>
</dbReference>
<dbReference type="Gene3D" id="3.90.1300.10">
    <property type="entry name" value="Amidase signature (AS) domain"/>
    <property type="match status" value="1"/>
</dbReference>
<evidence type="ECO:0000313" key="3">
    <source>
        <dbReference type="Proteomes" id="UP001596166"/>
    </source>
</evidence>
<evidence type="ECO:0000313" key="2">
    <source>
        <dbReference type="EMBL" id="MFC5357278.1"/>
    </source>
</evidence>
<feature type="region of interest" description="Disordered" evidence="1">
    <location>
        <begin position="64"/>
        <end position="101"/>
    </location>
</feature>
<accession>A0ABW0GCI2</accession>
<dbReference type="Proteomes" id="UP001596166">
    <property type="component" value="Unassembled WGS sequence"/>
</dbReference>